<dbReference type="FunFam" id="3.40.50.2000:FF:000268">
    <property type="entry name" value="Glycosyltransferase family 1 protein"/>
    <property type="match status" value="1"/>
</dbReference>
<dbReference type="Gene3D" id="3.40.50.2000">
    <property type="entry name" value="Glycogen Phosphorylase B"/>
    <property type="match status" value="1"/>
</dbReference>
<feature type="compositionally biased region" description="Polar residues" evidence="1">
    <location>
        <begin position="272"/>
        <end position="281"/>
    </location>
</feature>
<protein>
    <recommendedName>
        <fullName evidence="2">Glycosyltransferase family 28 N-terminal domain-containing protein</fullName>
    </recommendedName>
</protein>
<gene>
    <name evidence="3" type="ORF">B0A48_09352</name>
</gene>
<sequence>MPRSAHSEKSGPDSTQPNRYDHDLSRQQTDAASFRTQFSLEGFNPPESDHDEKPPPAYENTDSDLQIDQDGLNTSTRATDDGRINIRIDQLNRHLSQILTPALRQTAADVRDEPTPPLASDSTLPPSLNVIIQVVGSRGDVQPFIALGKVLKENYGHRVRLATHPNFHRFVEDHGLEFFNIGGDPARLMAYMVKNPALMPGIRTLVSGDIGERRRDVGDAMGMGLAEMPTETYKAARLGYKSSQGRSKASASNTSSDQASLNGENGDMKLPGTSSGTSIASSKLERKQSDRLHHTSAHAGKSLGRFTKALVQSHMDVAMGLTKGSNNVARLCGDDTVCPNYQAHDFSSGATTVGKGFGLGLYDGITGLVTQPLKGAQQAGVGGFFKGMGKGVGGMLTKPTAGAVGVLGYTMKGVHKGMQNLYRDNVESHVVASRTAQGDEDWRQSSETEKQDVIARWELAQKFLTKKHNLDDMMRDVLAAQQSATSGQSSVAAVDGHERASALAGRISPITVASVSRTSSETIEAGKHDRSSFDEEQRSTEDTHDDSKMEEAMRLSMQSTSCSSENMLLGDDLREAIRRSLPPP</sequence>
<dbReference type="InParanoid" id="A0A1V8T339"/>
<feature type="compositionally biased region" description="Basic and acidic residues" evidence="1">
    <location>
        <begin position="1"/>
        <end position="11"/>
    </location>
</feature>
<evidence type="ECO:0000256" key="1">
    <source>
        <dbReference type="SAM" id="MobiDB-lite"/>
    </source>
</evidence>
<dbReference type="GO" id="GO:0016758">
    <property type="term" value="F:hexosyltransferase activity"/>
    <property type="evidence" value="ECO:0007669"/>
    <property type="project" value="InterPro"/>
</dbReference>
<dbReference type="EMBL" id="NAJO01000019">
    <property type="protein sequence ID" value="OQO05582.1"/>
    <property type="molecule type" value="Genomic_DNA"/>
</dbReference>
<feature type="compositionally biased region" description="Basic and acidic residues" evidence="1">
    <location>
        <begin position="524"/>
        <end position="553"/>
    </location>
</feature>
<name>A0A1V8T339_9PEZI</name>
<accession>A0A1V8T339</accession>
<feature type="region of interest" description="Disordered" evidence="1">
    <location>
        <begin position="1"/>
        <end position="78"/>
    </location>
</feature>
<keyword evidence="4" id="KW-1185">Reference proteome</keyword>
<evidence type="ECO:0000313" key="3">
    <source>
        <dbReference type="EMBL" id="OQO05582.1"/>
    </source>
</evidence>
<dbReference type="Proteomes" id="UP000192596">
    <property type="component" value="Unassembled WGS sequence"/>
</dbReference>
<feature type="domain" description="Glycosyltransferase family 28 N-terminal" evidence="2">
    <location>
        <begin position="130"/>
        <end position="190"/>
    </location>
</feature>
<feature type="compositionally biased region" description="Polar residues" evidence="1">
    <location>
        <begin position="68"/>
        <end position="77"/>
    </location>
</feature>
<reference evidence="4" key="1">
    <citation type="submission" date="2017-03" db="EMBL/GenBank/DDBJ databases">
        <title>Genomes of endolithic fungi from Antarctica.</title>
        <authorList>
            <person name="Coleine C."/>
            <person name="Masonjones S."/>
            <person name="Stajich J.E."/>
        </authorList>
    </citation>
    <scope>NUCLEOTIDE SEQUENCE [LARGE SCALE GENOMIC DNA]</scope>
    <source>
        <strain evidence="4">CCFEE 5527</strain>
    </source>
</reference>
<feature type="compositionally biased region" description="Polar residues" evidence="1">
    <location>
        <begin position="241"/>
        <end position="263"/>
    </location>
</feature>
<dbReference type="SUPFAM" id="SSF53756">
    <property type="entry name" value="UDP-Glycosyltransferase/glycogen phosphorylase"/>
    <property type="match status" value="1"/>
</dbReference>
<dbReference type="STRING" id="1507870.A0A1V8T339"/>
<comment type="caution">
    <text evidence="3">The sequence shown here is derived from an EMBL/GenBank/DDBJ whole genome shotgun (WGS) entry which is preliminary data.</text>
</comment>
<dbReference type="AlphaFoldDB" id="A0A1V8T339"/>
<feature type="compositionally biased region" description="Basic and acidic residues" evidence="1">
    <location>
        <begin position="283"/>
        <end position="293"/>
    </location>
</feature>
<feature type="region of interest" description="Disordered" evidence="1">
    <location>
        <begin position="240"/>
        <end position="299"/>
    </location>
</feature>
<dbReference type="PANTHER" id="PTHR48050:SF13">
    <property type="entry name" value="STEROL 3-BETA-GLUCOSYLTRANSFERASE UGT80A2"/>
    <property type="match status" value="1"/>
</dbReference>
<feature type="region of interest" description="Disordered" evidence="1">
    <location>
        <begin position="514"/>
        <end position="584"/>
    </location>
</feature>
<evidence type="ECO:0000259" key="2">
    <source>
        <dbReference type="Pfam" id="PF03033"/>
    </source>
</evidence>
<proteinExistence type="predicted"/>
<dbReference type="OrthoDB" id="5835829at2759"/>
<dbReference type="PANTHER" id="PTHR48050">
    <property type="entry name" value="STEROL 3-BETA-GLUCOSYLTRANSFERASE"/>
    <property type="match status" value="1"/>
</dbReference>
<organism evidence="3 4">
    <name type="scientific">Cryoendolithus antarcticus</name>
    <dbReference type="NCBI Taxonomy" id="1507870"/>
    <lineage>
        <taxon>Eukaryota</taxon>
        <taxon>Fungi</taxon>
        <taxon>Dikarya</taxon>
        <taxon>Ascomycota</taxon>
        <taxon>Pezizomycotina</taxon>
        <taxon>Dothideomycetes</taxon>
        <taxon>Dothideomycetidae</taxon>
        <taxon>Cladosporiales</taxon>
        <taxon>Cladosporiaceae</taxon>
        <taxon>Cryoendolithus</taxon>
    </lineage>
</organism>
<evidence type="ECO:0000313" key="4">
    <source>
        <dbReference type="Proteomes" id="UP000192596"/>
    </source>
</evidence>
<feature type="compositionally biased region" description="Polar residues" evidence="1">
    <location>
        <begin position="26"/>
        <end position="39"/>
    </location>
</feature>
<dbReference type="Pfam" id="PF03033">
    <property type="entry name" value="Glyco_transf_28"/>
    <property type="match status" value="1"/>
</dbReference>
<dbReference type="GO" id="GO:0005975">
    <property type="term" value="P:carbohydrate metabolic process"/>
    <property type="evidence" value="ECO:0007669"/>
    <property type="project" value="InterPro"/>
</dbReference>
<feature type="compositionally biased region" description="Polar residues" evidence="1">
    <location>
        <begin position="556"/>
        <end position="566"/>
    </location>
</feature>
<dbReference type="InterPro" id="IPR050426">
    <property type="entry name" value="Glycosyltransferase_28"/>
</dbReference>
<dbReference type="InterPro" id="IPR004276">
    <property type="entry name" value="GlycoTrans_28_N"/>
</dbReference>